<evidence type="ECO:0000313" key="2">
    <source>
        <dbReference type="Proteomes" id="UP000001340"/>
    </source>
</evidence>
<comment type="caution">
    <text evidence="1">The sequence shown here is derived from an EMBL/GenBank/DDBJ whole genome shotgun (WGS) entry which is preliminary data.</text>
</comment>
<dbReference type="RefSeq" id="WP_002122365.1">
    <property type="nucleotide sequence ID" value="NZ_AHNR02000004.1"/>
</dbReference>
<protein>
    <submittedName>
        <fullName evidence="1">Uncharacterized protein</fullName>
    </submittedName>
</protein>
<evidence type="ECO:0000313" key="1">
    <source>
        <dbReference type="EMBL" id="EKR57226.1"/>
    </source>
</evidence>
<reference evidence="1 2" key="1">
    <citation type="submission" date="2012-10" db="EMBL/GenBank/DDBJ databases">
        <authorList>
            <person name="Harkins D.M."/>
            <person name="Durkin A.S."/>
            <person name="Brinkac L.M."/>
            <person name="Haft D.H."/>
            <person name="Selengut J.D."/>
            <person name="Sanka R."/>
            <person name="DePew J."/>
            <person name="Purushe J."/>
            <person name="Chanthongthip A."/>
            <person name="Lattana O."/>
            <person name="Phetsouvanh R."/>
            <person name="Newton P.N."/>
            <person name="Vinetz J.M."/>
            <person name="Sutton G.G."/>
            <person name="Nierman W.C."/>
            <person name="Fouts D.E."/>
        </authorList>
    </citation>
    <scope>NUCLEOTIDE SEQUENCE [LARGE SCALE GENOMIC DNA]</scope>
    <source>
        <strain evidence="1 2">UI 12758</strain>
    </source>
</reference>
<name>A0A0E2DCN5_LEPIR</name>
<accession>A0A0E2DCN5</accession>
<organism evidence="1 2">
    <name type="scientific">Leptospira interrogans str. UI 12758</name>
    <dbReference type="NCBI Taxonomy" id="1049938"/>
    <lineage>
        <taxon>Bacteria</taxon>
        <taxon>Pseudomonadati</taxon>
        <taxon>Spirochaetota</taxon>
        <taxon>Spirochaetia</taxon>
        <taxon>Leptospirales</taxon>
        <taxon>Leptospiraceae</taxon>
        <taxon>Leptospira</taxon>
    </lineage>
</organism>
<sequence>MEKKEQKTFKLWIQVLWLKIKGTQFTHLWVWKGKTGGGILIKNYWSHWYIGLPFLLLDGSVDEQTGSWQFRFGFFGFVLVIFSKTNVRTI</sequence>
<gene>
    <name evidence="1" type="ORF">LEP1GSC105_0118</name>
</gene>
<dbReference type="AlphaFoldDB" id="A0A0E2DCN5"/>
<dbReference type="EMBL" id="AHNR02000004">
    <property type="protein sequence ID" value="EKR57226.1"/>
    <property type="molecule type" value="Genomic_DNA"/>
</dbReference>
<proteinExistence type="predicted"/>
<dbReference type="Proteomes" id="UP000001340">
    <property type="component" value="Unassembled WGS sequence"/>
</dbReference>